<feature type="compositionally biased region" description="Basic and acidic residues" evidence="1">
    <location>
        <begin position="38"/>
        <end position="49"/>
    </location>
</feature>
<feature type="region of interest" description="Disordered" evidence="1">
    <location>
        <begin position="26"/>
        <end position="58"/>
    </location>
</feature>
<dbReference type="Proteomes" id="UP000593567">
    <property type="component" value="Unassembled WGS sequence"/>
</dbReference>
<gene>
    <name evidence="2" type="ORF">EB796_000714</name>
</gene>
<protein>
    <submittedName>
        <fullName evidence="2">Uncharacterized protein</fullName>
    </submittedName>
</protein>
<dbReference type="EMBL" id="VXIV02000090">
    <property type="protein sequence ID" value="KAF6040997.1"/>
    <property type="molecule type" value="Genomic_DNA"/>
</dbReference>
<name>A0A7J7KS77_BUGNE</name>
<sequence length="80" mass="9143">MQEIEKIKPKPEGKISSFNSLLQYEKNHRRIGRANSSNKEENSLKDKQQTESNLRGQASKITLTIKGSTEAVTAVKRWKE</sequence>
<accession>A0A7J7KS77</accession>
<keyword evidence="3" id="KW-1185">Reference proteome</keyword>
<dbReference type="AlphaFoldDB" id="A0A7J7KS77"/>
<organism evidence="2 3">
    <name type="scientific">Bugula neritina</name>
    <name type="common">Brown bryozoan</name>
    <name type="synonym">Sertularia neritina</name>
    <dbReference type="NCBI Taxonomy" id="10212"/>
    <lineage>
        <taxon>Eukaryota</taxon>
        <taxon>Metazoa</taxon>
        <taxon>Spiralia</taxon>
        <taxon>Lophotrochozoa</taxon>
        <taxon>Bryozoa</taxon>
        <taxon>Gymnolaemata</taxon>
        <taxon>Cheilostomatida</taxon>
        <taxon>Flustrina</taxon>
        <taxon>Buguloidea</taxon>
        <taxon>Bugulidae</taxon>
        <taxon>Bugula</taxon>
    </lineage>
</organism>
<evidence type="ECO:0000256" key="1">
    <source>
        <dbReference type="SAM" id="MobiDB-lite"/>
    </source>
</evidence>
<comment type="caution">
    <text evidence="2">The sequence shown here is derived from an EMBL/GenBank/DDBJ whole genome shotgun (WGS) entry which is preliminary data.</text>
</comment>
<reference evidence="2" key="1">
    <citation type="submission" date="2020-06" db="EMBL/GenBank/DDBJ databases">
        <title>Draft genome of Bugula neritina, a colonial animal packing powerful symbionts and potential medicines.</title>
        <authorList>
            <person name="Rayko M."/>
        </authorList>
    </citation>
    <scope>NUCLEOTIDE SEQUENCE [LARGE SCALE GENOMIC DNA]</scope>
    <source>
        <strain evidence="2">Kwan_BN1</strain>
    </source>
</reference>
<proteinExistence type="predicted"/>
<evidence type="ECO:0000313" key="3">
    <source>
        <dbReference type="Proteomes" id="UP000593567"/>
    </source>
</evidence>
<evidence type="ECO:0000313" key="2">
    <source>
        <dbReference type="EMBL" id="KAF6040997.1"/>
    </source>
</evidence>